<proteinExistence type="predicted"/>
<organism evidence="3 4">
    <name type="scientific">Natrinema zhouii</name>
    <dbReference type="NCBI Taxonomy" id="1710539"/>
    <lineage>
        <taxon>Archaea</taxon>
        <taxon>Methanobacteriati</taxon>
        <taxon>Methanobacteriota</taxon>
        <taxon>Stenosarchaea group</taxon>
        <taxon>Halobacteria</taxon>
        <taxon>Halobacteriales</taxon>
        <taxon>Natrialbaceae</taxon>
        <taxon>Natrinema</taxon>
    </lineage>
</organism>
<dbReference type="RefSeq" id="WP_180841631.1">
    <property type="nucleotide sequence ID" value="NZ_CP059154.1"/>
</dbReference>
<protein>
    <recommendedName>
        <fullName evidence="2">DUF8135 domain-containing protein</fullName>
    </recommendedName>
</protein>
<dbReference type="EMBL" id="CP059154">
    <property type="protein sequence ID" value="QLK26458.1"/>
    <property type="molecule type" value="Genomic_DNA"/>
</dbReference>
<dbReference type="KEGG" id="nay:HYG81_02235"/>
<feature type="compositionally biased region" description="Polar residues" evidence="1">
    <location>
        <begin position="114"/>
        <end position="124"/>
    </location>
</feature>
<dbReference type="AlphaFoldDB" id="A0A7D6CPG4"/>
<reference evidence="3 4" key="1">
    <citation type="submission" date="2020-07" db="EMBL/GenBank/DDBJ databases">
        <title>Natrinema (YPL30) sp. nov. and Haloterrigena xxxxxx (YPL8) sp. nov., isolated from a salt mine.</title>
        <authorList>
            <person name="Cui H."/>
        </authorList>
    </citation>
    <scope>NUCLEOTIDE SEQUENCE [LARGE SCALE GENOMIC DNA]</scope>
    <source>
        <strain evidence="3 4">YPL13</strain>
    </source>
</reference>
<dbReference type="Pfam" id="PF26456">
    <property type="entry name" value="DUF8135"/>
    <property type="match status" value="1"/>
</dbReference>
<accession>A0A7D6CPG4</accession>
<keyword evidence="4" id="KW-1185">Reference proteome</keyword>
<feature type="region of interest" description="Disordered" evidence="1">
    <location>
        <begin position="1"/>
        <end position="139"/>
    </location>
</feature>
<dbReference type="Proteomes" id="UP000510869">
    <property type="component" value="Chromosome"/>
</dbReference>
<gene>
    <name evidence="3" type="ORF">HYG81_02235</name>
</gene>
<feature type="compositionally biased region" description="Basic and acidic residues" evidence="1">
    <location>
        <begin position="76"/>
        <end position="110"/>
    </location>
</feature>
<name>A0A7D6CPG4_9EURY</name>
<dbReference type="OrthoDB" id="204982at2157"/>
<dbReference type="InterPro" id="IPR058448">
    <property type="entry name" value="DUF8135"/>
</dbReference>
<evidence type="ECO:0000313" key="4">
    <source>
        <dbReference type="Proteomes" id="UP000510869"/>
    </source>
</evidence>
<evidence type="ECO:0000313" key="3">
    <source>
        <dbReference type="EMBL" id="QLK26458.1"/>
    </source>
</evidence>
<evidence type="ECO:0000256" key="1">
    <source>
        <dbReference type="SAM" id="MobiDB-lite"/>
    </source>
</evidence>
<feature type="domain" description="DUF8135" evidence="2">
    <location>
        <begin position="141"/>
        <end position="190"/>
    </location>
</feature>
<sequence>MTDEASRNEADDDANGTEFIHDEDDDPVVDTDENSNPAADPDENASDRSDPLDDLAETVANGTDRSRSSTSDFDELFDRHDAADIDGDRLWKRLEADRTDESESVDRSLDAAESSETNGPSDSPESAEPGSEFRPVNREIREVEKRSYCQGCEHFADPPAVACTRDGTEILAVTSTETFRVADCPFVLEDEALEKRH</sequence>
<dbReference type="GeneID" id="56141986"/>
<evidence type="ECO:0000259" key="2">
    <source>
        <dbReference type="Pfam" id="PF26456"/>
    </source>
</evidence>
<feature type="compositionally biased region" description="Acidic residues" evidence="1">
    <location>
        <begin position="10"/>
        <end position="33"/>
    </location>
</feature>